<dbReference type="GO" id="GO:0004651">
    <property type="term" value="F:polynucleotide 5'-phosphatase activity"/>
    <property type="evidence" value="ECO:0007669"/>
    <property type="project" value="TreeGrafter"/>
</dbReference>
<keyword evidence="2" id="KW-0904">Protein phosphatase</keyword>
<dbReference type="SMART" id="SM00195">
    <property type="entry name" value="DSPc"/>
    <property type="match status" value="1"/>
</dbReference>
<evidence type="ECO:0000313" key="7">
    <source>
        <dbReference type="Proteomes" id="UP000298663"/>
    </source>
</evidence>
<dbReference type="GO" id="GO:0004721">
    <property type="term" value="F:phosphoprotein phosphatase activity"/>
    <property type="evidence" value="ECO:0007669"/>
    <property type="project" value="UniProtKB-KW"/>
</dbReference>
<evidence type="ECO:0000256" key="1">
    <source>
        <dbReference type="ARBA" id="ARBA00022801"/>
    </source>
</evidence>
<dbReference type="InterPro" id="IPR029021">
    <property type="entry name" value="Prot-tyrosine_phosphatase-like"/>
</dbReference>
<evidence type="ECO:0000259" key="4">
    <source>
        <dbReference type="PROSITE" id="PS50054"/>
    </source>
</evidence>
<name>A0A4U8UN84_STECR</name>
<dbReference type="PROSITE" id="PS50056">
    <property type="entry name" value="TYR_PHOSPHATASE_2"/>
    <property type="match status" value="1"/>
</dbReference>
<gene>
    <name evidence="6" type="ORF">L596_000744</name>
</gene>
<comment type="caution">
    <text evidence="6">The sequence shown here is derived from an EMBL/GenBank/DDBJ whole genome shotgun (WGS) entry which is preliminary data.</text>
</comment>
<dbReference type="OrthoDB" id="428974at2759"/>
<dbReference type="PANTHER" id="PTHR10367:SF9">
    <property type="entry name" value="DUAL-SPECIFICITY PHOSPHATASE 11 (RNA_RNP COMPLEX 1-INTERACTING)"/>
    <property type="match status" value="1"/>
</dbReference>
<proteinExistence type="predicted"/>
<evidence type="ECO:0000259" key="5">
    <source>
        <dbReference type="PROSITE" id="PS50056"/>
    </source>
</evidence>
<keyword evidence="7" id="KW-1185">Reference proteome</keyword>
<dbReference type="EMBL" id="AZBU02000001">
    <property type="protein sequence ID" value="TMS32958.1"/>
    <property type="molecule type" value="Genomic_DNA"/>
</dbReference>
<feature type="domain" description="Tyrosine-protein phosphatase" evidence="4">
    <location>
        <begin position="137"/>
        <end position="298"/>
    </location>
</feature>
<dbReference type="PANTHER" id="PTHR10367">
    <property type="entry name" value="MRNA-CAPPING ENZYME"/>
    <property type="match status" value="1"/>
</dbReference>
<dbReference type="InterPro" id="IPR020422">
    <property type="entry name" value="TYR_PHOSPHATASE_DUAL_dom"/>
</dbReference>
<dbReference type="PROSITE" id="PS50054">
    <property type="entry name" value="TYR_PHOSPHATASE_DUAL"/>
    <property type="match status" value="1"/>
</dbReference>
<evidence type="ECO:0000256" key="3">
    <source>
        <dbReference type="SAM" id="MobiDB-lite"/>
    </source>
</evidence>
<accession>A0A4U8UN84</accession>
<dbReference type="InterPro" id="IPR000340">
    <property type="entry name" value="Dual-sp_phosphatase_cat-dom"/>
</dbReference>
<dbReference type="PROSITE" id="PS00383">
    <property type="entry name" value="TYR_PHOSPHATASE_1"/>
    <property type="match status" value="1"/>
</dbReference>
<organism evidence="6 7">
    <name type="scientific">Steinernema carpocapsae</name>
    <name type="common">Entomopathogenic nematode</name>
    <dbReference type="NCBI Taxonomy" id="34508"/>
    <lineage>
        <taxon>Eukaryota</taxon>
        <taxon>Metazoa</taxon>
        <taxon>Ecdysozoa</taxon>
        <taxon>Nematoda</taxon>
        <taxon>Chromadorea</taxon>
        <taxon>Rhabditida</taxon>
        <taxon>Tylenchina</taxon>
        <taxon>Panagrolaimomorpha</taxon>
        <taxon>Strongyloidoidea</taxon>
        <taxon>Steinernematidae</taxon>
        <taxon>Steinernema</taxon>
    </lineage>
</organism>
<evidence type="ECO:0000256" key="2">
    <source>
        <dbReference type="ARBA" id="ARBA00022912"/>
    </source>
</evidence>
<reference evidence="6 7" key="1">
    <citation type="journal article" date="2015" name="Genome Biol.">
        <title>Comparative genomics of Steinernema reveals deeply conserved gene regulatory networks.</title>
        <authorList>
            <person name="Dillman A.R."/>
            <person name="Macchietto M."/>
            <person name="Porter C.F."/>
            <person name="Rogers A."/>
            <person name="Williams B."/>
            <person name="Antoshechkin I."/>
            <person name="Lee M.M."/>
            <person name="Goodwin Z."/>
            <person name="Lu X."/>
            <person name="Lewis E.E."/>
            <person name="Goodrich-Blair H."/>
            <person name="Stock S.P."/>
            <person name="Adams B.J."/>
            <person name="Sternberg P.W."/>
            <person name="Mortazavi A."/>
        </authorList>
    </citation>
    <scope>NUCLEOTIDE SEQUENCE [LARGE SCALE GENOMIC DNA]</scope>
    <source>
        <strain evidence="6 7">ALL</strain>
    </source>
</reference>
<dbReference type="SUPFAM" id="SSF52799">
    <property type="entry name" value="(Phosphotyrosine protein) phosphatases II"/>
    <property type="match status" value="1"/>
</dbReference>
<protein>
    <submittedName>
        <fullName evidence="6">Uncharacterized protein</fullName>
    </submittedName>
</protein>
<keyword evidence="1" id="KW-0378">Hydrolase</keyword>
<dbReference type="Proteomes" id="UP000298663">
    <property type="component" value="Unassembled WGS sequence"/>
</dbReference>
<dbReference type="InterPro" id="IPR051029">
    <property type="entry name" value="mRNA_Capping_Enz/RNA_Phosphat"/>
</dbReference>
<dbReference type="Pfam" id="PF00782">
    <property type="entry name" value="DSPc"/>
    <property type="match status" value="1"/>
</dbReference>
<feature type="domain" description="Tyrosine specific protein phosphatases" evidence="5">
    <location>
        <begin position="220"/>
        <end position="287"/>
    </location>
</feature>
<reference evidence="6 7" key="2">
    <citation type="journal article" date="2019" name="G3 (Bethesda)">
        <title>Hybrid Assembly of the Genome of the Entomopathogenic Nematode Steinernema carpocapsae Identifies the X-Chromosome.</title>
        <authorList>
            <person name="Serra L."/>
            <person name="Macchietto M."/>
            <person name="Macias-Munoz A."/>
            <person name="McGill C.J."/>
            <person name="Rodriguez I.M."/>
            <person name="Rodriguez B."/>
            <person name="Murad R."/>
            <person name="Mortazavi A."/>
        </authorList>
    </citation>
    <scope>NUCLEOTIDE SEQUENCE [LARGE SCALE GENOMIC DNA]</scope>
    <source>
        <strain evidence="6 7">ALL</strain>
    </source>
</reference>
<evidence type="ECO:0000313" key="6">
    <source>
        <dbReference type="EMBL" id="TMS32958.1"/>
    </source>
</evidence>
<sequence>MMKTASTTCLKVPKTGPWRCSRAARKTLQGSDGAGEMAQQCIETLEVAQKQLDQIRLEHSEQPHAASGSQELSENASSINLPPGIHFGVPQHEMQGRDQQKKKKKKKRLSLDSGFTYFLQLETGLPKGWLNVTRMGIPIPNTPFLAFKTPLTAAYTAGCPHEQFDLEDLFKEHKSIGLIIDLTWKYYFYDAKRVRKEFGKEHAKIPCHGHEEADHSKNYPNFRDTVKDFLKHGRDHLVGVHCTHGLNRTGYMVCRYLIEELGWDAHHAIETFEETRGHSIERENYKSALIQKHEVLNARRRDIQD</sequence>
<dbReference type="InterPro" id="IPR016130">
    <property type="entry name" value="Tyr_Pase_AS"/>
</dbReference>
<dbReference type="STRING" id="34508.A0A4U8UN84"/>
<dbReference type="AlphaFoldDB" id="A0A4U8UN84"/>
<dbReference type="InterPro" id="IPR000387">
    <property type="entry name" value="Tyr_Pase_dom"/>
</dbReference>
<feature type="region of interest" description="Disordered" evidence="3">
    <location>
        <begin position="82"/>
        <end position="108"/>
    </location>
</feature>
<dbReference type="Gene3D" id="3.90.190.10">
    <property type="entry name" value="Protein tyrosine phosphatase superfamily"/>
    <property type="match status" value="1"/>
</dbReference>